<dbReference type="EMBL" id="LRQI01000029">
    <property type="protein sequence ID" value="KXA39127.1"/>
    <property type="molecule type" value="Genomic_DNA"/>
</dbReference>
<evidence type="ECO:0000313" key="3">
    <source>
        <dbReference type="EMBL" id="QEX39330.1"/>
    </source>
</evidence>
<reference evidence="4 6" key="2">
    <citation type="journal article" date="2019" name="Sci. Transl. Med.">
        <title>Quorum sensing between bacterial species on the skin protects against epidermal injury in atopic dermatitis.</title>
        <authorList>
            <person name="Williams M.R."/>
        </authorList>
    </citation>
    <scope>NUCLEOTIDE SEQUENCE [LARGE SCALE GENOMIC DNA]</scope>
    <source>
        <strain evidence="4 6">E7</strain>
    </source>
</reference>
<dbReference type="Proteomes" id="UP000293637">
    <property type="component" value="Unassembled WGS sequence"/>
</dbReference>
<keyword evidence="1" id="KW-0472">Membrane</keyword>
<dbReference type="Proteomes" id="UP000070063">
    <property type="component" value="Unassembled WGS sequence"/>
</dbReference>
<feature type="transmembrane region" description="Helical" evidence="1">
    <location>
        <begin position="90"/>
        <end position="114"/>
    </location>
</feature>
<organism evidence="4 6">
    <name type="scientific">Staphylococcus lugdunensis</name>
    <dbReference type="NCBI Taxonomy" id="28035"/>
    <lineage>
        <taxon>Bacteria</taxon>
        <taxon>Bacillati</taxon>
        <taxon>Bacillota</taxon>
        <taxon>Bacilli</taxon>
        <taxon>Bacillales</taxon>
        <taxon>Staphylococcaceae</taxon>
        <taxon>Staphylococcus</taxon>
    </lineage>
</organism>
<protein>
    <submittedName>
        <fullName evidence="4">Uncharacterized protein</fullName>
    </submittedName>
</protein>
<sequence length="121" mass="13922">MNKFKLSIYLLSILPIDYFGLIIDYHYKVMWGYIPLVIISIALGMFIKSFKSYVSTFMIRTIGIVISFICTHVFMNLYETSGYFKPFYASGYAIFLGIISHIIILVTIAITYTITPKDDKS</sequence>
<dbReference type="AlphaFoldDB" id="A0A133Q8A5"/>
<feature type="transmembrane region" description="Helical" evidence="1">
    <location>
        <begin position="59"/>
        <end position="78"/>
    </location>
</feature>
<feature type="transmembrane region" description="Helical" evidence="1">
    <location>
        <begin position="7"/>
        <end position="23"/>
    </location>
</feature>
<keyword evidence="1" id="KW-1133">Transmembrane helix</keyword>
<reference evidence="2 5" key="1">
    <citation type="submission" date="2016-01" db="EMBL/GenBank/DDBJ databases">
        <authorList>
            <person name="Mitreva M."/>
            <person name="Pepin K.H."/>
            <person name="Mihindukulasuriya K.A."/>
            <person name="Fulton R."/>
            <person name="Fronick C."/>
            <person name="O'Laughlin M."/>
            <person name="Miner T."/>
            <person name="Herter B."/>
            <person name="Rosa B.A."/>
            <person name="Cordes M."/>
            <person name="Tomlinson C."/>
            <person name="Wollam A."/>
            <person name="Palsikar V.B."/>
            <person name="Mardis E.R."/>
            <person name="Wilson R.K."/>
        </authorList>
    </citation>
    <scope>NUCLEOTIDE SEQUENCE [LARGE SCALE GENOMIC DNA]</scope>
    <source>
        <strain evidence="2 5">MJR7738</strain>
    </source>
</reference>
<keyword evidence="7" id="KW-1185">Reference proteome</keyword>
<evidence type="ECO:0000313" key="2">
    <source>
        <dbReference type="EMBL" id="KXA39127.1"/>
    </source>
</evidence>
<dbReference type="eggNOG" id="ENOG50327E3">
    <property type="taxonomic scope" value="Bacteria"/>
</dbReference>
<dbReference type="GeneID" id="58090178"/>
<dbReference type="EMBL" id="SCHB01000002">
    <property type="protein sequence ID" value="TBW72968.1"/>
    <property type="molecule type" value="Genomic_DNA"/>
</dbReference>
<reference evidence="3 7" key="3">
    <citation type="submission" date="2019-07" db="EMBL/GenBank/DDBJ databases">
        <title>Comparative genome analysis of staphylococcus lugdunensis shows clonal complex-dependent diversity of the putative virulence factor, ess/type vii locus.</title>
        <authorList>
            <person name="Lebeurre J."/>
            <person name="Dahyot S."/>
            <person name="Diene S."/>
            <person name="Paulay A."/>
            <person name="Aubourg M."/>
            <person name="Argemi X."/>
            <person name="Giard J.-C."/>
            <person name="Tournier I."/>
            <person name="Francois P."/>
            <person name="Pestel-Caron M."/>
        </authorList>
    </citation>
    <scope>NUCLEOTIDE SEQUENCE [LARGE SCALE GENOMIC DNA]</scope>
    <source>
        <strain evidence="3 7">SL13</strain>
    </source>
</reference>
<evidence type="ECO:0000313" key="7">
    <source>
        <dbReference type="Proteomes" id="UP000325462"/>
    </source>
</evidence>
<dbReference type="Proteomes" id="UP000325462">
    <property type="component" value="Chromosome"/>
</dbReference>
<keyword evidence="1" id="KW-0812">Transmembrane</keyword>
<name>A0A133Q8A5_STALU</name>
<evidence type="ECO:0000313" key="5">
    <source>
        <dbReference type="Proteomes" id="UP000070063"/>
    </source>
</evidence>
<evidence type="ECO:0000313" key="6">
    <source>
        <dbReference type="Proteomes" id="UP000293637"/>
    </source>
</evidence>
<accession>A0A133Q8A5</accession>
<dbReference type="RefSeq" id="WP_002478440.1">
    <property type="nucleotide sequence ID" value="NZ_CAXOPE010000005.1"/>
</dbReference>
<proteinExistence type="predicted"/>
<dbReference type="EMBL" id="CP041722">
    <property type="protein sequence ID" value="QEX39330.1"/>
    <property type="molecule type" value="Genomic_DNA"/>
</dbReference>
<feature type="transmembrane region" description="Helical" evidence="1">
    <location>
        <begin position="29"/>
        <end position="47"/>
    </location>
</feature>
<evidence type="ECO:0000256" key="1">
    <source>
        <dbReference type="SAM" id="Phobius"/>
    </source>
</evidence>
<gene>
    <name evidence="4" type="ORF">EQ812_03755</name>
    <name evidence="3" type="ORF">FO454_10655</name>
    <name evidence="2" type="ORF">HMPREF3225_00758</name>
</gene>
<evidence type="ECO:0000313" key="4">
    <source>
        <dbReference type="EMBL" id="TBW72968.1"/>
    </source>
</evidence>